<feature type="compositionally biased region" description="Polar residues" evidence="1">
    <location>
        <begin position="112"/>
        <end position="134"/>
    </location>
</feature>
<evidence type="ECO:0000313" key="2">
    <source>
        <dbReference type="EMBL" id="RVX14886.1"/>
    </source>
</evidence>
<gene>
    <name evidence="2" type="ORF">CK203_012030</name>
</gene>
<dbReference type="EMBL" id="QGNW01000020">
    <property type="protein sequence ID" value="RVX14886.1"/>
    <property type="molecule type" value="Genomic_DNA"/>
</dbReference>
<dbReference type="AlphaFoldDB" id="A0A438K0Z1"/>
<dbReference type="Proteomes" id="UP000288805">
    <property type="component" value="Unassembled WGS sequence"/>
</dbReference>
<accession>A0A438K0Z1</accession>
<comment type="caution">
    <text evidence="2">The sequence shown here is derived from an EMBL/GenBank/DDBJ whole genome shotgun (WGS) entry which is preliminary data.</text>
</comment>
<feature type="region of interest" description="Disordered" evidence="1">
    <location>
        <begin position="109"/>
        <end position="134"/>
    </location>
</feature>
<sequence length="134" mass="14244">MSFITTFDSIDACYFGCLTSTASPTFSVSAAFLIHFVGYADTTSILASGPSSHGFLTPLAPRALPDPVPPQFQLDLYCTYHQSAGHHTDCCTALRHAIQDIIDSGTFGHPQSDMSSIPTSAQATPCRRPSTSSP</sequence>
<reference evidence="2 3" key="1">
    <citation type="journal article" date="2018" name="PLoS Genet.">
        <title>Population sequencing reveals clonal diversity and ancestral inbreeding in the grapevine cultivar Chardonnay.</title>
        <authorList>
            <person name="Roach M.J."/>
            <person name="Johnson D.L."/>
            <person name="Bohlmann J."/>
            <person name="van Vuuren H.J."/>
            <person name="Jones S.J."/>
            <person name="Pretorius I.S."/>
            <person name="Schmidt S.A."/>
            <person name="Borneman A.R."/>
        </authorList>
    </citation>
    <scope>NUCLEOTIDE SEQUENCE [LARGE SCALE GENOMIC DNA]</scope>
    <source>
        <strain evidence="3">cv. Chardonnay</strain>
        <tissue evidence="2">Leaf</tissue>
    </source>
</reference>
<organism evidence="2 3">
    <name type="scientific">Vitis vinifera</name>
    <name type="common">Grape</name>
    <dbReference type="NCBI Taxonomy" id="29760"/>
    <lineage>
        <taxon>Eukaryota</taxon>
        <taxon>Viridiplantae</taxon>
        <taxon>Streptophyta</taxon>
        <taxon>Embryophyta</taxon>
        <taxon>Tracheophyta</taxon>
        <taxon>Spermatophyta</taxon>
        <taxon>Magnoliopsida</taxon>
        <taxon>eudicotyledons</taxon>
        <taxon>Gunneridae</taxon>
        <taxon>Pentapetalae</taxon>
        <taxon>rosids</taxon>
        <taxon>Vitales</taxon>
        <taxon>Vitaceae</taxon>
        <taxon>Viteae</taxon>
        <taxon>Vitis</taxon>
    </lineage>
</organism>
<evidence type="ECO:0000313" key="3">
    <source>
        <dbReference type="Proteomes" id="UP000288805"/>
    </source>
</evidence>
<evidence type="ECO:0000256" key="1">
    <source>
        <dbReference type="SAM" id="MobiDB-lite"/>
    </source>
</evidence>
<name>A0A438K0Z1_VITVI</name>
<protein>
    <submittedName>
        <fullName evidence="2">Uncharacterized protein</fullName>
    </submittedName>
</protein>
<proteinExistence type="predicted"/>